<name>A0A0R0KPG3_SOYBN</name>
<feature type="domain" description="HAT C-terminal dimerisation" evidence="3">
    <location>
        <begin position="496"/>
        <end position="566"/>
    </location>
</feature>
<dbReference type="InterPro" id="IPR008906">
    <property type="entry name" value="HATC_C_dom"/>
</dbReference>
<feature type="region of interest" description="Disordered" evidence="1">
    <location>
        <begin position="100"/>
        <end position="134"/>
    </location>
</feature>
<evidence type="ECO:0000256" key="1">
    <source>
        <dbReference type="SAM" id="MobiDB-lite"/>
    </source>
</evidence>
<dbReference type="PANTHER" id="PTHR32166">
    <property type="entry name" value="OSJNBA0013A04.12 PROTEIN"/>
    <property type="match status" value="1"/>
</dbReference>
<dbReference type="EMBL" id="CM000836">
    <property type="protein sequence ID" value="KRH66341.1"/>
    <property type="molecule type" value="Genomic_DNA"/>
</dbReference>
<reference evidence="5" key="2">
    <citation type="submission" date="2018-02" db="UniProtKB">
        <authorList>
            <consortium name="EnsemblPlants"/>
        </authorList>
    </citation>
    <scope>IDENTIFICATION</scope>
    <source>
        <strain evidence="5">Williams 82</strain>
    </source>
</reference>
<dbReference type="SUPFAM" id="SSF53098">
    <property type="entry name" value="Ribonuclease H-like"/>
    <property type="match status" value="1"/>
</dbReference>
<reference evidence="4 5" key="1">
    <citation type="journal article" date="2010" name="Nature">
        <title>Genome sequence of the palaeopolyploid soybean.</title>
        <authorList>
            <person name="Schmutz J."/>
            <person name="Cannon S.B."/>
            <person name="Schlueter J."/>
            <person name="Ma J."/>
            <person name="Mitros T."/>
            <person name="Nelson W."/>
            <person name="Hyten D.L."/>
            <person name="Song Q."/>
            <person name="Thelen J.J."/>
            <person name="Cheng J."/>
            <person name="Xu D."/>
            <person name="Hellsten U."/>
            <person name="May G.D."/>
            <person name="Yu Y."/>
            <person name="Sakurai T."/>
            <person name="Umezawa T."/>
            <person name="Bhattacharyya M.K."/>
            <person name="Sandhu D."/>
            <person name="Valliyodan B."/>
            <person name="Lindquist E."/>
            <person name="Peto M."/>
            <person name="Grant D."/>
            <person name="Shu S."/>
            <person name="Goodstein D."/>
            <person name="Barry K."/>
            <person name="Futrell-Griggs M."/>
            <person name="Abernathy B."/>
            <person name="Du J."/>
            <person name="Tian Z."/>
            <person name="Zhu L."/>
            <person name="Gill N."/>
            <person name="Joshi T."/>
            <person name="Libault M."/>
            <person name="Sethuraman A."/>
            <person name="Zhang X.-C."/>
            <person name="Shinozaki K."/>
            <person name="Nguyen H.T."/>
            <person name="Wing R.A."/>
            <person name="Cregan P."/>
            <person name="Specht J."/>
            <person name="Grimwood J."/>
            <person name="Rokhsar D."/>
            <person name="Stacey G."/>
            <person name="Shoemaker R.C."/>
            <person name="Jackson S.A."/>
        </authorList>
    </citation>
    <scope>NUCLEOTIDE SEQUENCE</scope>
    <source>
        <strain evidence="5">cv. Williams 82</strain>
        <tissue evidence="4">Callus</tissue>
    </source>
</reference>
<evidence type="ECO:0000259" key="2">
    <source>
        <dbReference type="Pfam" id="PF04937"/>
    </source>
</evidence>
<proteinExistence type="predicted"/>
<keyword evidence="6" id="KW-1185">Reference proteome</keyword>
<feature type="domain" description="DUF659" evidence="2">
    <location>
        <begin position="195"/>
        <end position="272"/>
    </location>
</feature>
<sequence length="630" mass="72590">MFKPTGDKVDVSWNWNNLKDKNNRKSVTCDFCQKTSTGGISGARRHQLQIKGDVDSCKKVSEDVKLEMIYAYEKKIAETAAYTEATQEEDDEEEDGIQEIARLKSGKRPPTTSNETSSTASKKRTTNKKGPLDFLFSKQPEESIKLGKTMRQTSVNESYNKASRDRAIQYIARFFFRNGITFNAIGTYGPHLKPPSYHELRVPLFKKELEYTKGLLTGHEEKRIKYGCSIMSDGWTDRKNRTLIDFLANCSLGTQFVRSVDASEYMKTGKILQVTRPKIFWTPCAAHCLDLMLEDIGKIPKLVGYIYNHTLALNTMRKFTKKTELVRHGVTRFATTFLTLQRLHKQKANLRRMFTSDGWLKSKAAKEPKGKKATDVLMPSFWNDVVYTLKAMGPLAKEVIQRAFNNNEGKYKDILAIIDKRWDCQLHHPLHAADYYLNPMFFYTNPNIYNDNEVVDGLYKCIDRLSEDDNFVIEVHKQLLVYKRARERFGMTVAMKARTEISPTEWWKLCGGKTPHLQTIAIKILSLTCSSSGCERNWSTFEHIHSKKRSRLEHQKLQDLVYVKYNQDLLDRFECHDVIHPIALNDIDDNNEWLLGELEGEEAVNDLAAADLHLQMNKEKSGGSGRREWR</sequence>
<dbReference type="InterPro" id="IPR007021">
    <property type="entry name" value="DUF659"/>
</dbReference>
<evidence type="ECO:0000313" key="5">
    <source>
        <dbReference type="EnsemblPlants" id="KRH66341"/>
    </source>
</evidence>
<dbReference type="InterPro" id="IPR012337">
    <property type="entry name" value="RNaseH-like_sf"/>
</dbReference>
<dbReference type="InParanoid" id="A0A0R0KPG3"/>
<dbReference type="OMA" id="WAVDIIA"/>
<evidence type="ECO:0000313" key="6">
    <source>
        <dbReference type="Proteomes" id="UP000008827"/>
    </source>
</evidence>
<dbReference type="GO" id="GO:0046983">
    <property type="term" value="F:protein dimerization activity"/>
    <property type="evidence" value="ECO:0007669"/>
    <property type="project" value="InterPro"/>
</dbReference>
<evidence type="ECO:0000313" key="4">
    <source>
        <dbReference type="EMBL" id="KRH66341.1"/>
    </source>
</evidence>
<dbReference type="PaxDb" id="3847-GLYMA03G24233.1"/>
<protein>
    <recommendedName>
        <fullName evidence="7">BED-type domain-containing protein</fullName>
    </recommendedName>
</protein>
<dbReference type="Proteomes" id="UP000008827">
    <property type="component" value="Chromosome 3"/>
</dbReference>
<dbReference type="AlphaFoldDB" id="A0A0R0KPG3"/>
<gene>
    <name evidence="4" type="ORF">GLYMA_03G100100</name>
</gene>
<dbReference type="EnsemblPlants" id="KRH66341">
    <property type="protein sequence ID" value="KRH66341"/>
    <property type="gene ID" value="GLYMA_03G100100"/>
</dbReference>
<evidence type="ECO:0000259" key="3">
    <source>
        <dbReference type="Pfam" id="PF05699"/>
    </source>
</evidence>
<evidence type="ECO:0008006" key="7">
    <source>
        <dbReference type="Google" id="ProtNLM"/>
    </source>
</evidence>
<organism evidence="4">
    <name type="scientific">Glycine max</name>
    <name type="common">Soybean</name>
    <name type="synonym">Glycine hispida</name>
    <dbReference type="NCBI Taxonomy" id="3847"/>
    <lineage>
        <taxon>Eukaryota</taxon>
        <taxon>Viridiplantae</taxon>
        <taxon>Streptophyta</taxon>
        <taxon>Embryophyta</taxon>
        <taxon>Tracheophyta</taxon>
        <taxon>Spermatophyta</taxon>
        <taxon>Magnoliopsida</taxon>
        <taxon>eudicotyledons</taxon>
        <taxon>Gunneridae</taxon>
        <taxon>Pentapetalae</taxon>
        <taxon>rosids</taxon>
        <taxon>fabids</taxon>
        <taxon>Fabales</taxon>
        <taxon>Fabaceae</taxon>
        <taxon>Papilionoideae</taxon>
        <taxon>50 kb inversion clade</taxon>
        <taxon>NPAAA clade</taxon>
        <taxon>indigoferoid/millettioid clade</taxon>
        <taxon>Phaseoleae</taxon>
        <taxon>Glycine</taxon>
        <taxon>Glycine subgen. Soja</taxon>
    </lineage>
</organism>
<dbReference type="Gramene" id="KRH66341">
    <property type="protein sequence ID" value="KRH66341"/>
    <property type="gene ID" value="GLYMA_03G100100"/>
</dbReference>
<dbReference type="Pfam" id="PF05699">
    <property type="entry name" value="Dimer_Tnp_hAT"/>
    <property type="match status" value="1"/>
</dbReference>
<reference evidence="4" key="3">
    <citation type="submission" date="2018-07" db="EMBL/GenBank/DDBJ databases">
        <title>WGS assembly of Glycine max.</title>
        <authorList>
            <person name="Schmutz J."/>
            <person name="Cannon S."/>
            <person name="Schlueter J."/>
            <person name="Ma J."/>
            <person name="Mitros T."/>
            <person name="Nelson W."/>
            <person name="Hyten D."/>
            <person name="Song Q."/>
            <person name="Thelen J."/>
            <person name="Cheng J."/>
            <person name="Xu D."/>
            <person name="Hellsten U."/>
            <person name="May G."/>
            <person name="Yu Y."/>
            <person name="Sakurai T."/>
            <person name="Umezawa T."/>
            <person name="Bhattacharyya M."/>
            <person name="Sandhu D."/>
            <person name="Valliyodan B."/>
            <person name="Lindquist E."/>
            <person name="Peto M."/>
            <person name="Grant D."/>
            <person name="Shu S."/>
            <person name="Goodstein D."/>
            <person name="Barry K."/>
            <person name="Futrell-Griggs M."/>
            <person name="Abernathy B."/>
            <person name="Du J."/>
            <person name="Tian Z."/>
            <person name="Zhu L."/>
            <person name="Gill N."/>
            <person name="Joshi T."/>
            <person name="Libault M."/>
            <person name="Sethuraman A."/>
            <person name="Zhang X."/>
            <person name="Shinozaki K."/>
            <person name="Nguyen H."/>
            <person name="Wing R."/>
            <person name="Cregan P."/>
            <person name="Specht J."/>
            <person name="Grimwood J."/>
            <person name="Rokhsar D."/>
            <person name="Stacey G."/>
            <person name="Shoemaker R."/>
            <person name="Jackson S."/>
        </authorList>
    </citation>
    <scope>NUCLEOTIDE SEQUENCE</scope>
    <source>
        <tissue evidence="4">Callus</tissue>
    </source>
</reference>
<dbReference type="PANTHER" id="PTHR32166:SF74">
    <property type="entry name" value="OS05G0256350 PROTEIN"/>
    <property type="match status" value="1"/>
</dbReference>
<accession>A0A0R0KPG3</accession>
<dbReference type="STRING" id="3847.A0A0R0KPG3"/>
<dbReference type="Pfam" id="PF04937">
    <property type="entry name" value="DUF659"/>
    <property type="match status" value="1"/>
</dbReference>
<feature type="compositionally biased region" description="Polar residues" evidence="1">
    <location>
        <begin position="110"/>
        <end position="120"/>
    </location>
</feature>